<protein>
    <submittedName>
        <fullName evidence="3">Glycosyltransferase family 4 protein</fullName>
    </submittedName>
</protein>
<evidence type="ECO:0000313" key="3">
    <source>
        <dbReference type="EMBL" id="MQN82532.1"/>
    </source>
</evidence>
<reference evidence="4" key="1">
    <citation type="submission" date="2019-09" db="EMBL/GenBank/DDBJ databases">
        <title>Distinct polysaccharide growth profiles of human intestinal Prevotella copri isolates.</title>
        <authorList>
            <person name="Fehlner-Peach H."/>
            <person name="Magnabosco C."/>
            <person name="Raghavan V."/>
            <person name="Scher J.U."/>
            <person name="Tett A."/>
            <person name="Cox L.M."/>
            <person name="Gottsegen C."/>
            <person name="Watters A."/>
            <person name="Wiltshire- Gordon J.D."/>
            <person name="Segata N."/>
            <person name="Bonneau R."/>
            <person name="Littman D.R."/>
        </authorList>
    </citation>
    <scope>NUCLEOTIDE SEQUENCE [LARGE SCALE GENOMIC DNA]</scope>
    <source>
        <strain evidence="4">iAA108</strain>
    </source>
</reference>
<accession>A0AA90ZT18</accession>
<proteinExistence type="predicted"/>
<sequence length="355" mass="40423">MMTIAYIISSLANSGPIIVVQDLAKMMVKHGHRVTVFYFDDKKELEFPCPTVRITLFSDFNIKDFDLVHCHGFRPDLFVALHKPLFCNTPICTTIHSYMFSDHVFKYGKILGNITARLVLASTLRDDKIILLSKNMQDYYSSYLSSKKLTYAYNSRSCDERIDLTNEEKKQVLEFKGNAPLICTVSGLNPRKGLAQIIKSLPLLPKFKYCVVGNGNELESLQNLASQLGVSDRVLFVGSKSAGYRYLKYADLFAMPSYSEGFPLAMLEAASMGKAVVCSDIPIFKEIFSDEEIVRFRLEDVSSLSQAILKCLESKEKLGMNIKLKYEKKYSLESFYNRHICIYNDMIRQKNGKIK</sequence>
<dbReference type="PANTHER" id="PTHR12526">
    <property type="entry name" value="GLYCOSYLTRANSFERASE"/>
    <property type="match status" value="1"/>
</dbReference>
<evidence type="ECO:0000313" key="4">
    <source>
        <dbReference type="Proteomes" id="UP000421408"/>
    </source>
</evidence>
<gene>
    <name evidence="3" type="ORF">F7D74_00685</name>
</gene>
<dbReference type="AlphaFoldDB" id="A0AA90ZT18"/>
<dbReference type="Gene3D" id="3.40.50.2000">
    <property type="entry name" value="Glycogen Phosphorylase B"/>
    <property type="match status" value="2"/>
</dbReference>
<dbReference type="Pfam" id="PF13439">
    <property type="entry name" value="Glyco_transf_4"/>
    <property type="match status" value="1"/>
</dbReference>
<dbReference type="Proteomes" id="UP000421408">
    <property type="component" value="Unassembled WGS sequence"/>
</dbReference>
<organism evidence="3 4">
    <name type="scientific">Segatella copri</name>
    <dbReference type="NCBI Taxonomy" id="165179"/>
    <lineage>
        <taxon>Bacteria</taxon>
        <taxon>Pseudomonadati</taxon>
        <taxon>Bacteroidota</taxon>
        <taxon>Bacteroidia</taxon>
        <taxon>Bacteroidales</taxon>
        <taxon>Prevotellaceae</taxon>
        <taxon>Segatella</taxon>
    </lineage>
</organism>
<dbReference type="InterPro" id="IPR028098">
    <property type="entry name" value="Glyco_trans_4-like_N"/>
</dbReference>
<dbReference type="PANTHER" id="PTHR12526:SF634">
    <property type="entry name" value="BLL3361 PROTEIN"/>
    <property type="match status" value="1"/>
</dbReference>
<dbReference type="InterPro" id="IPR001296">
    <property type="entry name" value="Glyco_trans_1"/>
</dbReference>
<feature type="domain" description="Glycosyltransferase subfamily 4-like N-terminal" evidence="2">
    <location>
        <begin position="19"/>
        <end position="154"/>
    </location>
</feature>
<dbReference type="SUPFAM" id="SSF53756">
    <property type="entry name" value="UDP-Glycosyltransferase/glycogen phosphorylase"/>
    <property type="match status" value="1"/>
</dbReference>
<dbReference type="GO" id="GO:0016757">
    <property type="term" value="F:glycosyltransferase activity"/>
    <property type="evidence" value="ECO:0007669"/>
    <property type="project" value="InterPro"/>
</dbReference>
<dbReference type="RefSeq" id="WP_153117959.1">
    <property type="nucleotide sequence ID" value="NZ_VZCC01000006.1"/>
</dbReference>
<evidence type="ECO:0000259" key="1">
    <source>
        <dbReference type="Pfam" id="PF00534"/>
    </source>
</evidence>
<evidence type="ECO:0000259" key="2">
    <source>
        <dbReference type="Pfam" id="PF13439"/>
    </source>
</evidence>
<dbReference type="EMBL" id="VZCC01000006">
    <property type="protein sequence ID" value="MQN82532.1"/>
    <property type="molecule type" value="Genomic_DNA"/>
</dbReference>
<feature type="domain" description="Glycosyl transferase family 1" evidence="1">
    <location>
        <begin position="167"/>
        <end position="317"/>
    </location>
</feature>
<dbReference type="CDD" id="cd03801">
    <property type="entry name" value="GT4_PimA-like"/>
    <property type="match status" value="1"/>
</dbReference>
<dbReference type="Pfam" id="PF00534">
    <property type="entry name" value="Glycos_transf_1"/>
    <property type="match status" value="1"/>
</dbReference>
<name>A0AA90ZT18_9BACT</name>
<comment type="caution">
    <text evidence="3">The sequence shown here is derived from an EMBL/GenBank/DDBJ whole genome shotgun (WGS) entry which is preliminary data.</text>
</comment>